<evidence type="ECO:0000256" key="1">
    <source>
        <dbReference type="SAM" id="MobiDB-lite"/>
    </source>
</evidence>
<reference evidence="2" key="2">
    <citation type="journal article" date="2024" name="Plant">
        <title>Genomic evolution and insights into agronomic trait innovations of Sesamum species.</title>
        <authorList>
            <person name="Miao H."/>
            <person name="Wang L."/>
            <person name="Qu L."/>
            <person name="Liu H."/>
            <person name="Sun Y."/>
            <person name="Le M."/>
            <person name="Wang Q."/>
            <person name="Wei S."/>
            <person name="Zheng Y."/>
            <person name="Lin W."/>
            <person name="Duan Y."/>
            <person name="Cao H."/>
            <person name="Xiong S."/>
            <person name="Wang X."/>
            <person name="Wei L."/>
            <person name="Li C."/>
            <person name="Ma Q."/>
            <person name="Ju M."/>
            <person name="Zhao R."/>
            <person name="Li G."/>
            <person name="Mu C."/>
            <person name="Tian Q."/>
            <person name="Mei H."/>
            <person name="Zhang T."/>
            <person name="Gao T."/>
            <person name="Zhang H."/>
        </authorList>
    </citation>
    <scope>NUCLEOTIDE SEQUENCE</scope>
    <source>
        <strain evidence="2">3651</strain>
    </source>
</reference>
<gene>
    <name evidence="2" type="ORF">Salat_0710400</name>
</gene>
<evidence type="ECO:0000313" key="3">
    <source>
        <dbReference type="Proteomes" id="UP001293254"/>
    </source>
</evidence>
<feature type="compositionally biased region" description="Basic and acidic residues" evidence="1">
    <location>
        <begin position="106"/>
        <end position="121"/>
    </location>
</feature>
<proteinExistence type="predicted"/>
<protein>
    <submittedName>
        <fullName evidence="2">Uncharacterized protein</fullName>
    </submittedName>
</protein>
<dbReference type="Proteomes" id="UP001293254">
    <property type="component" value="Unassembled WGS sequence"/>
</dbReference>
<sequence length="160" mass="18059">MTKEIATHIGNHMGVFIDMEHMDNHRYELNFIDPGDNTPYGPWLRAPPSARPSRRGVRSQSAGDESTDKESSSYVGKSGSRAEKSQQIRGYHIFDPSHVDNIQQTRSKEINEDSGSTKDSSEFPNFPILDPHNDQLTCKESQPLPTHGHNENITHLFCQL</sequence>
<dbReference type="EMBL" id="JACGWO010000002">
    <property type="protein sequence ID" value="KAK4435470.1"/>
    <property type="molecule type" value="Genomic_DNA"/>
</dbReference>
<feature type="region of interest" description="Disordered" evidence="1">
    <location>
        <begin position="39"/>
        <end position="151"/>
    </location>
</feature>
<dbReference type="AlphaFoldDB" id="A0AAE2CUZ0"/>
<comment type="caution">
    <text evidence="2">The sequence shown here is derived from an EMBL/GenBank/DDBJ whole genome shotgun (WGS) entry which is preliminary data.</text>
</comment>
<name>A0AAE2CUZ0_9LAMI</name>
<accession>A0AAE2CUZ0</accession>
<keyword evidence="3" id="KW-1185">Reference proteome</keyword>
<organism evidence="2 3">
    <name type="scientific">Sesamum alatum</name>
    <dbReference type="NCBI Taxonomy" id="300844"/>
    <lineage>
        <taxon>Eukaryota</taxon>
        <taxon>Viridiplantae</taxon>
        <taxon>Streptophyta</taxon>
        <taxon>Embryophyta</taxon>
        <taxon>Tracheophyta</taxon>
        <taxon>Spermatophyta</taxon>
        <taxon>Magnoliopsida</taxon>
        <taxon>eudicotyledons</taxon>
        <taxon>Gunneridae</taxon>
        <taxon>Pentapetalae</taxon>
        <taxon>asterids</taxon>
        <taxon>lamiids</taxon>
        <taxon>Lamiales</taxon>
        <taxon>Pedaliaceae</taxon>
        <taxon>Sesamum</taxon>
    </lineage>
</organism>
<reference evidence="2" key="1">
    <citation type="submission" date="2020-06" db="EMBL/GenBank/DDBJ databases">
        <authorList>
            <person name="Li T."/>
            <person name="Hu X."/>
            <person name="Zhang T."/>
            <person name="Song X."/>
            <person name="Zhang H."/>
            <person name="Dai N."/>
            <person name="Sheng W."/>
            <person name="Hou X."/>
            <person name="Wei L."/>
        </authorList>
    </citation>
    <scope>NUCLEOTIDE SEQUENCE</scope>
    <source>
        <strain evidence="2">3651</strain>
        <tissue evidence="2">Leaf</tissue>
    </source>
</reference>
<evidence type="ECO:0000313" key="2">
    <source>
        <dbReference type="EMBL" id="KAK4435470.1"/>
    </source>
</evidence>
<feature type="compositionally biased region" description="Polar residues" evidence="1">
    <location>
        <begin position="134"/>
        <end position="144"/>
    </location>
</feature>